<name>A0ABR8VDJ2_9BACT</name>
<keyword evidence="4" id="KW-1185">Reference proteome</keyword>
<dbReference type="PANTHER" id="PTHR33269:SF17">
    <property type="entry name" value="NADH-UBIQUINONE OXIDOREDUCTASE CHAIN 6"/>
    <property type="match status" value="1"/>
</dbReference>
<dbReference type="EC" id="7.1.1.-" evidence="2"/>
<dbReference type="PANTHER" id="PTHR33269">
    <property type="entry name" value="NADH-UBIQUINONE OXIDOREDUCTASE CHAIN 6"/>
    <property type="match status" value="1"/>
</dbReference>
<feature type="transmembrane region" description="Helical" evidence="2">
    <location>
        <begin position="6"/>
        <end position="26"/>
    </location>
</feature>
<reference evidence="3 4" key="1">
    <citation type="submission" date="2020-08" db="EMBL/GenBank/DDBJ databases">
        <title>A Genomic Blueprint of the Chicken Gut Microbiome.</title>
        <authorList>
            <person name="Gilroy R."/>
            <person name="Ravi A."/>
            <person name="Getino M."/>
            <person name="Pursley I."/>
            <person name="Horton D.L."/>
            <person name="Alikhan N.-F."/>
            <person name="Baker D."/>
            <person name="Gharbi K."/>
            <person name="Hall N."/>
            <person name="Watson M."/>
            <person name="Adriaenssens E.M."/>
            <person name="Foster-Nyarko E."/>
            <person name="Jarju S."/>
            <person name="Secka A."/>
            <person name="Antonio M."/>
            <person name="Oren A."/>
            <person name="Chaudhuri R."/>
            <person name="La Ragione R.M."/>
            <person name="Hildebrand F."/>
            <person name="Pallen M.J."/>
        </authorList>
    </citation>
    <scope>NUCLEOTIDE SEQUENCE [LARGE SCALE GENOMIC DNA]</scope>
    <source>
        <strain evidence="3 4">Sa1YUN3</strain>
    </source>
</reference>
<comment type="function">
    <text evidence="2">NDH-1 shuttles electrons from NADH, via FMN and iron-sulfur (Fe-S) centers, to quinones in the respiratory chain. Couples the redox reaction to proton translocation (for every two electrons transferred, four hydrogen ions are translocated across the cytoplasmic membrane), and thus conserves the redox energy in a proton gradient.</text>
</comment>
<dbReference type="EMBL" id="JACSPQ010000017">
    <property type="protein sequence ID" value="MBD8002833.1"/>
    <property type="molecule type" value="Genomic_DNA"/>
</dbReference>
<proteinExistence type="inferred from homology"/>
<dbReference type="InterPro" id="IPR001457">
    <property type="entry name" value="NADH_UbQ/plastoQ_OxRdtase_su6"/>
</dbReference>
<protein>
    <recommendedName>
        <fullName evidence="2">NADH-quinone oxidoreductase subunit J</fullName>
        <ecNumber evidence="2">7.1.1.-</ecNumber>
    </recommendedName>
</protein>
<comment type="catalytic activity">
    <reaction evidence="2">
        <text>a quinone + NADH + 5 H(+)(in) = a quinol + NAD(+) + 4 H(+)(out)</text>
        <dbReference type="Rhea" id="RHEA:57888"/>
        <dbReference type="ChEBI" id="CHEBI:15378"/>
        <dbReference type="ChEBI" id="CHEBI:24646"/>
        <dbReference type="ChEBI" id="CHEBI:57540"/>
        <dbReference type="ChEBI" id="CHEBI:57945"/>
        <dbReference type="ChEBI" id="CHEBI:132124"/>
    </reaction>
</comment>
<comment type="caution">
    <text evidence="3">The sequence shown here is derived from an EMBL/GenBank/DDBJ whole genome shotgun (WGS) entry which is preliminary data.</text>
</comment>
<evidence type="ECO:0000313" key="3">
    <source>
        <dbReference type="EMBL" id="MBD8002833.1"/>
    </source>
</evidence>
<dbReference type="Gene3D" id="1.20.120.1200">
    <property type="entry name" value="NADH-ubiquinone/plastoquinone oxidoreductase chain 6, subunit NuoJ"/>
    <property type="match status" value="1"/>
</dbReference>
<dbReference type="Proteomes" id="UP000616346">
    <property type="component" value="Unassembled WGS sequence"/>
</dbReference>
<dbReference type="Pfam" id="PF00499">
    <property type="entry name" value="Oxidored_q3"/>
    <property type="match status" value="1"/>
</dbReference>
<keyword evidence="2" id="KW-1133">Transmembrane helix</keyword>
<evidence type="ECO:0000256" key="2">
    <source>
        <dbReference type="RuleBase" id="RU004429"/>
    </source>
</evidence>
<accession>A0ABR8VDJ2</accession>
<feature type="transmembrane region" description="Helical" evidence="2">
    <location>
        <begin position="33"/>
        <end position="55"/>
    </location>
</feature>
<keyword evidence="2" id="KW-0472">Membrane</keyword>
<comment type="subcellular location">
    <subcellularLocation>
        <location evidence="2">Cell membrane</location>
        <topology evidence="2">Multi-pass membrane protein</topology>
    </subcellularLocation>
</comment>
<gene>
    <name evidence="3" type="ORF">H9626_11525</name>
</gene>
<feature type="transmembrane region" description="Helical" evidence="2">
    <location>
        <begin position="92"/>
        <end position="113"/>
    </location>
</feature>
<evidence type="ECO:0000256" key="1">
    <source>
        <dbReference type="ARBA" id="ARBA00005698"/>
    </source>
</evidence>
<keyword evidence="2" id="KW-0520">NAD</keyword>
<keyword evidence="2" id="KW-0874">Quinone</keyword>
<dbReference type="InterPro" id="IPR042106">
    <property type="entry name" value="Nuo/plastoQ_OxRdtase_6_NuoJ"/>
</dbReference>
<keyword evidence="2" id="KW-0812">Transmembrane</keyword>
<feature type="transmembrane region" description="Helical" evidence="2">
    <location>
        <begin position="145"/>
        <end position="167"/>
    </location>
</feature>
<organism evidence="3 4">
    <name type="scientific">Phocaeicola faecium</name>
    <dbReference type="NCBI Taxonomy" id="2762213"/>
    <lineage>
        <taxon>Bacteria</taxon>
        <taxon>Pseudomonadati</taxon>
        <taxon>Bacteroidota</taxon>
        <taxon>Bacteroidia</taxon>
        <taxon>Bacteroidales</taxon>
        <taxon>Bacteroidaceae</taxon>
        <taxon>Phocaeicola</taxon>
    </lineage>
</organism>
<feature type="transmembrane region" description="Helical" evidence="2">
    <location>
        <begin position="61"/>
        <end position="80"/>
    </location>
</feature>
<sequence>MSISLQEIAFYVVGACIALCSILAVTTGRILRAATYLLFVLFGTGAIYGILGYTFLGAVQLMVYAGGIVVLYVFSILLTRSDKDMKYRQNRAKLISVLATVIVGAVLVLFLTLSNGFVLNTIPQGVELPMETVGHALIGTDKYEFILPFEVVSVLLLACMVGALLIARKEKNN</sequence>
<comment type="similarity">
    <text evidence="1 2">Belongs to the complex I subunit 6 family.</text>
</comment>
<keyword evidence="2" id="KW-1003">Cell membrane</keyword>
<dbReference type="RefSeq" id="WP_178255518.1">
    <property type="nucleotide sequence ID" value="NZ_JACSPQ010000017.1"/>
</dbReference>
<evidence type="ECO:0000313" key="4">
    <source>
        <dbReference type="Proteomes" id="UP000616346"/>
    </source>
</evidence>